<dbReference type="Pfam" id="PF02390">
    <property type="entry name" value="Methyltransf_4"/>
    <property type="match status" value="1"/>
</dbReference>
<feature type="binding site" evidence="9">
    <location>
        <begin position="192"/>
        <end position="195"/>
    </location>
    <ligand>
        <name>substrate</name>
    </ligand>
</feature>
<comment type="similarity">
    <text evidence="8 9">Belongs to the class I-like SAM-binding methyltransferase superfamily. TrmB family.</text>
</comment>
<evidence type="ECO:0000313" key="10">
    <source>
        <dbReference type="EMBL" id="RPF57679.1"/>
    </source>
</evidence>
<dbReference type="Gene3D" id="3.40.50.150">
    <property type="entry name" value="Vaccinia Virus protein VP39"/>
    <property type="match status" value="1"/>
</dbReference>
<dbReference type="Proteomes" id="UP000277108">
    <property type="component" value="Unassembled WGS sequence"/>
</dbReference>
<dbReference type="InterPro" id="IPR055361">
    <property type="entry name" value="tRNA_methyltr_TrmB_bact"/>
</dbReference>
<evidence type="ECO:0000256" key="9">
    <source>
        <dbReference type="HAMAP-Rule" id="MF_01057"/>
    </source>
</evidence>
<dbReference type="AlphaFoldDB" id="A0A3N5BM87"/>
<dbReference type="EC" id="2.1.1.33" evidence="9"/>
<gene>
    <name evidence="9" type="primary">trmB</name>
    <name evidence="10" type="ORF">EDD62_0308</name>
</gene>
<name>A0A3N5BM87_9BACL</name>
<comment type="function">
    <text evidence="2 9">Catalyzes the formation of N(7)-methylguanine at position 46 (m7G46) in tRNA.</text>
</comment>
<dbReference type="OrthoDB" id="9802090at2"/>
<dbReference type="SUPFAM" id="SSF53335">
    <property type="entry name" value="S-adenosyl-L-methionine-dependent methyltransferases"/>
    <property type="match status" value="1"/>
</dbReference>
<dbReference type="NCBIfam" id="NF001080">
    <property type="entry name" value="PRK00121.2-2"/>
    <property type="match status" value="1"/>
</dbReference>
<keyword evidence="6 9" id="KW-0819">tRNA processing</keyword>
<keyword evidence="4 9" id="KW-0808">Transferase</keyword>
<evidence type="ECO:0000256" key="4">
    <source>
        <dbReference type="ARBA" id="ARBA00022679"/>
    </source>
</evidence>
<dbReference type="PANTHER" id="PTHR23417:SF14">
    <property type="entry name" value="PENTACOTRIPEPTIDE-REPEAT REGION OF PRORP DOMAIN-CONTAINING PROTEIN"/>
    <property type="match status" value="1"/>
</dbReference>
<protein>
    <recommendedName>
        <fullName evidence="9">tRNA (guanine-N(7)-)-methyltransferase</fullName>
        <ecNumber evidence="9">2.1.1.33</ecNumber>
    </recommendedName>
    <alternativeName>
        <fullName evidence="9">tRNA (guanine(46)-N(7))-methyltransferase</fullName>
    </alternativeName>
    <alternativeName>
        <fullName evidence="9">tRNA(m7G46)-methyltransferase</fullName>
    </alternativeName>
</protein>
<feature type="binding site" evidence="9">
    <location>
        <position position="70"/>
    </location>
    <ligand>
        <name>S-adenosyl-L-methionine</name>
        <dbReference type="ChEBI" id="CHEBI:59789"/>
    </ligand>
</feature>
<dbReference type="PANTHER" id="PTHR23417">
    <property type="entry name" value="3-DEOXY-D-MANNO-OCTULOSONIC-ACID TRANSFERASE/TRNA GUANINE-N 7 - -METHYLTRANSFERASE"/>
    <property type="match status" value="1"/>
</dbReference>
<dbReference type="InterPro" id="IPR029063">
    <property type="entry name" value="SAM-dependent_MTases_sf"/>
</dbReference>
<reference evidence="10 11" key="1">
    <citation type="submission" date="2018-11" db="EMBL/GenBank/DDBJ databases">
        <title>Genomic Encyclopedia of Type Strains, Phase IV (KMG-IV): sequencing the most valuable type-strain genomes for metagenomic binning, comparative biology and taxonomic classification.</title>
        <authorList>
            <person name="Goeker M."/>
        </authorList>
    </citation>
    <scope>NUCLEOTIDE SEQUENCE [LARGE SCALE GENOMIC DNA]</scope>
    <source>
        <strain evidence="10 11">DSM 29158</strain>
    </source>
</reference>
<dbReference type="InterPro" id="IPR003358">
    <property type="entry name" value="tRNA_(Gua-N-7)_MeTrfase_Trmb"/>
</dbReference>
<feature type="region of interest" description="Interaction with RNA" evidence="9">
    <location>
        <begin position="125"/>
        <end position="130"/>
    </location>
</feature>
<dbReference type="FunFam" id="3.40.50.150:FF:000035">
    <property type="entry name" value="tRNA (guanine-N(7)-)-methyltransferase"/>
    <property type="match status" value="1"/>
</dbReference>
<evidence type="ECO:0000313" key="11">
    <source>
        <dbReference type="Proteomes" id="UP000277108"/>
    </source>
</evidence>
<comment type="pathway">
    <text evidence="7 9">tRNA modification; N(7)-methylguanine-tRNA biosynthesis.</text>
</comment>
<feature type="binding site" evidence="9">
    <location>
        <position position="45"/>
    </location>
    <ligand>
        <name>S-adenosyl-L-methionine</name>
        <dbReference type="ChEBI" id="CHEBI:59789"/>
    </ligand>
</feature>
<comment type="caution">
    <text evidence="10">The sequence shown here is derived from an EMBL/GenBank/DDBJ whole genome shotgun (WGS) entry which is preliminary data.</text>
</comment>
<feature type="binding site" evidence="9">
    <location>
        <position position="123"/>
    </location>
    <ligand>
        <name>substrate</name>
    </ligand>
</feature>
<keyword evidence="5 9" id="KW-0949">S-adenosyl-L-methionine</keyword>
<evidence type="ECO:0000256" key="6">
    <source>
        <dbReference type="ARBA" id="ARBA00022694"/>
    </source>
</evidence>
<keyword evidence="11" id="KW-1185">Reference proteome</keyword>
<proteinExistence type="inferred from homology"/>
<dbReference type="HAMAP" id="MF_01057">
    <property type="entry name" value="tRNA_methyltr_TrmB"/>
    <property type="match status" value="1"/>
</dbReference>
<keyword evidence="3 9" id="KW-0489">Methyltransferase</keyword>
<dbReference type="CDD" id="cd02440">
    <property type="entry name" value="AdoMet_MTases"/>
    <property type="match status" value="1"/>
</dbReference>
<dbReference type="NCBIfam" id="TIGR00091">
    <property type="entry name" value="tRNA (guanosine(46)-N7)-methyltransferase TrmB"/>
    <property type="match status" value="1"/>
</dbReference>
<accession>A0A3N5BM87</accession>
<evidence type="ECO:0000256" key="5">
    <source>
        <dbReference type="ARBA" id="ARBA00022691"/>
    </source>
</evidence>
<feature type="binding site" evidence="9">
    <location>
        <position position="119"/>
    </location>
    <ligand>
        <name>S-adenosyl-L-methionine</name>
        <dbReference type="ChEBI" id="CHEBI:59789"/>
    </ligand>
</feature>
<evidence type="ECO:0000256" key="1">
    <source>
        <dbReference type="ARBA" id="ARBA00000142"/>
    </source>
</evidence>
<dbReference type="PROSITE" id="PS51625">
    <property type="entry name" value="SAM_MT_TRMB"/>
    <property type="match status" value="1"/>
</dbReference>
<organism evidence="10 11">
    <name type="scientific">Abyssicoccus albus</name>
    <dbReference type="NCBI Taxonomy" id="1817405"/>
    <lineage>
        <taxon>Bacteria</taxon>
        <taxon>Bacillati</taxon>
        <taxon>Bacillota</taxon>
        <taxon>Bacilli</taxon>
        <taxon>Bacillales</taxon>
        <taxon>Abyssicoccaceae</taxon>
    </lineage>
</organism>
<dbReference type="GO" id="GO:0008176">
    <property type="term" value="F:tRNA (guanine(46)-N7)-methyltransferase activity"/>
    <property type="evidence" value="ECO:0007669"/>
    <property type="project" value="UniProtKB-UniRule"/>
</dbReference>
<dbReference type="UniPathway" id="UPA00989"/>
<evidence type="ECO:0000256" key="3">
    <source>
        <dbReference type="ARBA" id="ARBA00022603"/>
    </source>
</evidence>
<feature type="binding site" evidence="9">
    <location>
        <position position="155"/>
    </location>
    <ligand>
        <name>substrate</name>
    </ligand>
</feature>
<evidence type="ECO:0000256" key="2">
    <source>
        <dbReference type="ARBA" id="ARBA00003015"/>
    </source>
</evidence>
<dbReference type="EMBL" id="RKRK01000002">
    <property type="protein sequence ID" value="RPF57679.1"/>
    <property type="molecule type" value="Genomic_DNA"/>
</dbReference>
<dbReference type="RefSeq" id="WP_123807267.1">
    <property type="nucleotide sequence ID" value="NZ_RKRK01000002.1"/>
</dbReference>
<dbReference type="GO" id="GO:0043527">
    <property type="term" value="C:tRNA methyltransferase complex"/>
    <property type="evidence" value="ECO:0007669"/>
    <property type="project" value="TreeGrafter"/>
</dbReference>
<sequence>MRMRNKPWAIDYLNQHSEIVVTEVDDLQQDVWQQFIRSNDIKHIEVGSGMGRFITTLAKQNPYIQYISVELDKNVMVRVLDKVLEQNLDNIRLICLPIEEIHDYLAINPLDQLYLNFSDPWPKNRHEKRRLTHHNYLSIYEKFLKDDALIQFKTDNRKLFEYSLISMSQYGYQFVDINLHVHDREPDDNIRTEYEEKFSSKGSRIYMLKAKLNE</sequence>
<evidence type="ECO:0000256" key="8">
    <source>
        <dbReference type="ARBA" id="ARBA00060767"/>
    </source>
</evidence>
<comment type="catalytic activity">
    <reaction evidence="1 9">
        <text>guanosine(46) in tRNA + S-adenosyl-L-methionine = N(7)-methylguanosine(46) in tRNA + S-adenosyl-L-homocysteine</text>
        <dbReference type="Rhea" id="RHEA:42708"/>
        <dbReference type="Rhea" id="RHEA-COMP:10188"/>
        <dbReference type="Rhea" id="RHEA-COMP:10189"/>
        <dbReference type="ChEBI" id="CHEBI:57856"/>
        <dbReference type="ChEBI" id="CHEBI:59789"/>
        <dbReference type="ChEBI" id="CHEBI:74269"/>
        <dbReference type="ChEBI" id="CHEBI:74480"/>
        <dbReference type="EC" id="2.1.1.33"/>
    </reaction>
</comment>
<evidence type="ECO:0000256" key="7">
    <source>
        <dbReference type="ARBA" id="ARBA00060552"/>
    </source>
</evidence>
<comment type="caution">
    <text evidence="9">Lacks conserved residue(s) required for the propagation of feature annotation.</text>
</comment>